<sequence>MKKLMLLAAMVAFGFTAKAQDFNAGISAALPIGDAGDSYTFGVNLDANYLWEVSESFNAGVAAGYHHYFGDSVEVLGTSIDVDDAGFLPIAAAGRFAVSEEFTLGADLGYAIGLSPDGNDGGFYYAPKVQYGVSESLDIVLSYKGVSVDGGSFDAISLGIEFGL</sequence>
<dbReference type="Pfam" id="PF13505">
    <property type="entry name" value="OMP_b-brl"/>
    <property type="match status" value="1"/>
</dbReference>
<feature type="chain" id="PRO_5045738796" description="Outer membrane protein beta-barrel domain-containing protein" evidence="2">
    <location>
        <begin position="20"/>
        <end position="164"/>
    </location>
</feature>
<feature type="domain" description="Outer membrane protein beta-barrel" evidence="3">
    <location>
        <begin position="6"/>
        <end position="160"/>
    </location>
</feature>
<name>A0ABY2G380_9FLAO</name>
<dbReference type="SUPFAM" id="SSF56925">
    <property type="entry name" value="OMPA-like"/>
    <property type="match status" value="1"/>
</dbReference>
<dbReference type="Proteomes" id="UP000294930">
    <property type="component" value="Unassembled WGS sequence"/>
</dbReference>
<keyword evidence="5" id="KW-1185">Reference proteome</keyword>
<protein>
    <recommendedName>
        <fullName evidence="3">Outer membrane protein beta-barrel domain-containing protein</fullName>
    </recommendedName>
</protein>
<keyword evidence="1 2" id="KW-0732">Signal</keyword>
<dbReference type="EMBL" id="SOQZ01000004">
    <property type="protein sequence ID" value="TDY11239.1"/>
    <property type="molecule type" value="Genomic_DNA"/>
</dbReference>
<evidence type="ECO:0000313" key="5">
    <source>
        <dbReference type="Proteomes" id="UP000294930"/>
    </source>
</evidence>
<evidence type="ECO:0000259" key="3">
    <source>
        <dbReference type="Pfam" id="PF13505"/>
    </source>
</evidence>
<organism evidence="4 5">
    <name type="scientific">Meridianimaribacter flavus</name>
    <dbReference type="NCBI Taxonomy" id="571115"/>
    <lineage>
        <taxon>Bacteria</taxon>
        <taxon>Pseudomonadati</taxon>
        <taxon>Bacteroidota</taxon>
        <taxon>Flavobacteriia</taxon>
        <taxon>Flavobacteriales</taxon>
        <taxon>Flavobacteriaceae</taxon>
        <taxon>Meridianimaribacter</taxon>
    </lineage>
</organism>
<comment type="caution">
    <text evidence="4">The sequence shown here is derived from an EMBL/GenBank/DDBJ whole genome shotgun (WGS) entry which is preliminary data.</text>
</comment>
<dbReference type="InterPro" id="IPR027385">
    <property type="entry name" value="Beta-barrel_OMP"/>
</dbReference>
<reference evidence="4 5" key="1">
    <citation type="submission" date="2019-03" db="EMBL/GenBank/DDBJ databases">
        <title>Genomic Encyclopedia of Type Strains, Phase III (KMG-III): the genomes of soil and plant-associated and newly described type strains.</title>
        <authorList>
            <person name="Whitman W."/>
        </authorList>
    </citation>
    <scope>NUCLEOTIDE SEQUENCE [LARGE SCALE GENOMIC DNA]</scope>
    <source>
        <strain evidence="4 5">CGMCC 1.10957</strain>
    </source>
</reference>
<accession>A0ABY2G380</accession>
<dbReference type="RefSeq" id="WP_129760760.1">
    <property type="nucleotide sequence ID" value="NZ_SOQZ01000004.1"/>
</dbReference>
<evidence type="ECO:0000256" key="2">
    <source>
        <dbReference type="SAM" id="SignalP"/>
    </source>
</evidence>
<proteinExistence type="predicted"/>
<gene>
    <name evidence="4" type="ORF">A8975_1875</name>
</gene>
<dbReference type="InterPro" id="IPR011250">
    <property type="entry name" value="OMP/PagP_B-barrel"/>
</dbReference>
<evidence type="ECO:0000256" key="1">
    <source>
        <dbReference type="ARBA" id="ARBA00022729"/>
    </source>
</evidence>
<feature type="signal peptide" evidence="2">
    <location>
        <begin position="1"/>
        <end position="19"/>
    </location>
</feature>
<evidence type="ECO:0000313" key="4">
    <source>
        <dbReference type="EMBL" id="TDY11239.1"/>
    </source>
</evidence>